<sequence length="322" mass="38120">MRKINWGSLKRLHDLYEGRKSTAALHRDPFINTNFIEHNRMIRRKLGGQKTPVWLPTDKFDTYYERWYADKYRDFKDFFDLSLLPHTALQDYEEDDIATLIFVYNNRAEILKGLTTERTFLKEVFKKAINEERESKYFVTHPSLKKAVLQLLGREKEGFPDDDPKDNQWRFVVDCPTAKYVVLCENLNMLKLPRKALENDIELWYVGGGNTKPLERLGTRQLNLPLFYSCDWDHHGLHFYSRIKKILGGYKIHLLLPRPDAQRYNTKTEHHSSQWDFNKPLSGLPPLDFSPEAQSLINQLIQTDKWIEEEGNDIVEMISNRK</sequence>
<dbReference type="RefSeq" id="WP_182460493.1">
    <property type="nucleotide sequence ID" value="NZ_CP059732.1"/>
</dbReference>
<dbReference type="KEGG" id="sfol:H3H32_35965"/>
<gene>
    <name evidence="1" type="ORF">H3H32_35965</name>
</gene>
<dbReference type="AlphaFoldDB" id="A0A7G5GWG5"/>
<reference evidence="1 2" key="1">
    <citation type="submission" date="2020-07" db="EMBL/GenBank/DDBJ databases">
        <title>Spirosoma foliorum sp. nov., isolated from the leaves on the Nejang mountain Korea, Republic of.</title>
        <authorList>
            <person name="Ho H."/>
            <person name="Lee Y.-J."/>
            <person name="Nurcahyanto D.-A."/>
            <person name="Kim S.-G."/>
        </authorList>
    </citation>
    <scope>NUCLEOTIDE SEQUENCE [LARGE SCALE GENOMIC DNA]</scope>
    <source>
        <strain evidence="1 2">PL0136</strain>
    </source>
</reference>
<evidence type="ECO:0000313" key="2">
    <source>
        <dbReference type="Proteomes" id="UP000515369"/>
    </source>
</evidence>
<protein>
    <recommendedName>
        <fullName evidence="3">Wadjet protein JetD C-terminal domain-containing protein</fullName>
    </recommendedName>
</protein>
<evidence type="ECO:0000313" key="1">
    <source>
        <dbReference type="EMBL" id="QMW03207.1"/>
    </source>
</evidence>
<dbReference type="Proteomes" id="UP000515369">
    <property type="component" value="Chromosome"/>
</dbReference>
<dbReference type="EMBL" id="CP059732">
    <property type="protein sequence ID" value="QMW03207.1"/>
    <property type="molecule type" value="Genomic_DNA"/>
</dbReference>
<proteinExistence type="predicted"/>
<name>A0A7G5GWG5_9BACT</name>
<organism evidence="1 2">
    <name type="scientific">Spirosoma foliorum</name>
    <dbReference type="NCBI Taxonomy" id="2710596"/>
    <lineage>
        <taxon>Bacteria</taxon>
        <taxon>Pseudomonadati</taxon>
        <taxon>Bacteroidota</taxon>
        <taxon>Cytophagia</taxon>
        <taxon>Cytophagales</taxon>
        <taxon>Cytophagaceae</taxon>
        <taxon>Spirosoma</taxon>
    </lineage>
</organism>
<accession>A0A7G5GWG5</accession>
<evidence type="ECO:0008006" key="3">
    <source>
        <dbReference type="Google" id="ProtNLM"/>
    </source>
</evidence>
<keyword evidence="2" id="KW-1185">Reference proteome</keyword>